<protein>
    <submittedName>
        <fullName evidence="5">Dedicator of cytokinesis protein 11</fullName>
    </submittedName>
</protein>
<comment type="caution">
    <text evidence="5">The sequence shown here is derived from an EMBL/GenBank/DDBJ whole genome shotgun (WGS) entry which is preliminary data.</text>
</comment>
<feature type="domain" description="DOCKER" evidence="4">
    <location>
        <begin position="324"/>
        <end position="754"/>
    </location>
</feature>
<dbReference type="InterPro" id="IPR046770">
    <property type="entry name" value="DOCKER_Lobe_B"/>
</dbReference>
<gene>
    <name evidence="5" type="ORF">GBAR_LOCUS17995</name>
</gene>
<dbReference type="EMBL" id="CASHTH010002561">
    <property type="protein sequence ID" value="CAI8031738.1"/>
    <property type="molecule type" value="Genomic_DNA"/>
</dbReference>
<dbReference type="InterPro" id="IPR016024">
    <property type="entry name" value="ARM-type_fold"/>
</dbReference>
<comment type="similarity">
    <text evidence="2">Belongs to the DOCK family.</text>
</comment>
<dbReference type="GO" id="GO:0007264">
    <property type="term" value="P:small GTPase-mediated signal transduction"/>
    <property type="evidence" value="ECO:0007669"/>
    <property type="project" value="InterPro"/>
</dbReference>
<dbReference type="InterPro" id="IPR046769">
    <property type="entry name" value="DOCKER_Lobe_A"/>
</dbReference>
<dbReference type="InterPro" id="IPR027357">
    <property type="entry name" value="DOCKER_dom"/>
</dbReference>
<keyword evidence="6" id="KW-1185">Reference proteome</keyword>
<dbReference type="InterPro" id="IPR046773">
    <property type="entry name" value="DOCKER_Lobe_C"/>
</dbReference>
<evidence type="ECO:0000313" key="6">
    <source>
        <dbReference type="Proteomes" id="UP001174909"/>
    </source>
</evidence>
<dbReference type="InterPro" id="IPR043162">
    <property type="entry name" value="DOCK_C_lobe_C"/>
</dbReference>
<dbReference type="Gene3D" id="1.25.40.410">
    <property type="match status" value="1"/>
</dbReference>
<organism evidence="5 6">
    <name type="scientific">Geodia barretti</name>
    <name type="common">Barrett's horny sponge</name>
    <dbReference type="NCBI Taxonomy" id="519541"/>
    <lineage>
        <taxon>Eukaryota</taxon>
        <taxon>Metazoa</taxon>
        <taxon>Porifera</taxon>
        <taxon>Demospongiae</taxon>
        <taxon>Heteroscleromorpha</taxon>
        <taxon>Tetractinellida</taxon>
        <taxon>Astrophorina</taxon>
        <taxon>Geodiidae</taxon>
        <taxon>Geodia</taxon>
    </lineage>
</organism>
<dbReference type="PANTHER" id="PTHR23317:SF26">
    <property type="entry name" value="ZIZIMIN, ISOFORM K"/>
    <property type="match status" value="1"/>
</dbReference>
<evidence type="ECO:0000256" key="2">
    <source>
        <dbReference type="PROSITE-ProRule" id="PRU00984"/>
    </source>
</evidence>
<dbReference type="GO" id="GO:0005085">
    <property type="term" value="F:guanyl-nucleotide exchange factor activity"/>
    <property type="evidence" value="ECO:0007669"/>
    <property type="project" value="UniProtKB-KW"/>
</dbReference>
<accession>A0AA35SKU6</accession>
<dbReference type="InterPro" id="IPR026791">
    <property type="entry name" value="DOCK"/>
</dbReference>
<dbReference type="PANTHER" id="PTHR23317">
    <property type="entry name" value="DEDICATOR OF CYTOKINESIS DOCK"/>
    <property type="match status" value="1"/>
</dbReference>
<dbReference type="AlphaFoldDB" id="A0AA35SKU6"/>
<dbReference type="InterPro" id="IPR043161">
    <property type="entry name" value="DOCK_C_lobe_A"/>
</dbReference>
<dbReference type="Gene3D" id="1.20.58.740">
    <property type="match status" value="1"/>
</dbReference>
<evidence type="ECO:0000313" key="5">
    <source>
        <dbReference type="EMBL" id="CAI8031738.1"/>
    </source>
</evidence>
<dbReference type="Pfam" id="PF20422">
    <property type="entry name" value="DHR-2_Lobe_B"/>
    <property type="match status" value="1"/>
</dbReference>
<feature type="region of interest" description="Disordered" evidence="3">
    <location>
        <begin position="47"/>
        <end position="94"/>
    </location>
</feature>
<proteinExistence type="inferred from homology"/>
<feature type="compositionally biased region" description="Low complexity" evidence="3">
    <location>
        <begin position="47"/>
        <end position="60"/>
    </location>
</feature>
<evidence type="ECO:0000256" key="1">
    <source>
        <dbReference type="ARBA" id="ARBA00022658"/>
    </source>
</evidence>
<keyword evidence="1" id="KW-0344">Guanine-nucleotide releasing factor</keyword>
<dbReference type="Pfam" id="PF20421">
    <property type="entry name" value="DHR-2_Lobe_C"/>
    <property type="match status" value="1"/>
</dbReference>
<sequence>MQNMSVFLQVLWEDCSQQKTVSHFECSRLIVYISLCRALSYRESTLSRSPSASPSVSTPPQKEKLGKKTSVSSVAGKTAKRPPNSPAPTPATFTIPRSPTAEELALHVKLEGALSYEVGLIILGVLDTFMEGMTSELSQAMGDNYFMAKFFTLLITMLHVSTSATLQSHIFNFLRIFIHNFRESLFKGSAEYCGILCFEILRCCNSKMSTTRSEACSAFYLMMKTNNELFRSQGFVRCHVQATIAVSRLVSTLLGESDTNLRRSLATIANFVKDDTKIKRGSAFPTEVAELMKRLKTILNATSQMKAHQNDPEKLMDLHYSLAKSYSNSPELRQTWLDSMTALHLKAGNYSEAAHCSIHIAGLVAECLKLQKENAHGCAAFTHISPNIEMEERGMREDKGTAGAEDHSYTQPNLVSLLETSMDYFEQGQRYEVMSEVAKLLQPFYEDARDSKSMMEMYGKLHQAYRKVVDIEESGRRYLGTYFRVAFFGRPFGDDHEKQYIYKEPAVTTLAEIVLRLQKLYSRKFGPGTPVNIVQESGRVDIESLASNHANIQITHVEPYFTEDMLQDRTSRFERTNNLSRFVFEAPFTRGGKQQGDVTRQCMRKTVLTTSHWFPYIKKRILVIHQEQFELSPIEVAIEAMQRKTSDLVAQVQRSPPDLKRLQLLLQGCVSTQVNQGVQEYAVFLSQQHSSELSSAQISQLKTVYRSMMDACQHSLDLNESLISTDQLLYHQDMKSKFQKMLTTLNPLIADDSDNDDRVAHGSDTYPRAARRSQVGLDPHRMSAILFSSISGAT</sequence>
<dbReference type="Proteomes" id="UP001174909">
    <property type="component" value="Unassembled WGS sequence"/>
</dbReference>
<name>A0AA35SKU6_GEOBA</name>
<evidence type="ECO:0000259" key="4">
    <source>
        <dbReference type="PROSITE" id="PS51651"/>
    </source>
</evidence>
<dbReference type="SUPFAM" id="SSF48371">
    <property type="entry name" value="ARM repeat"/>
    <property type="match status" value="1"/>
</dbReference>
<dbReference type="Pfam" id="PF06920">
    <property type="entry name" value="DHR-2_Lobe_A"/>
    <property type="match status" value="1"/>
</dbReference>
<dbReference type="PROSITE" id="PS51651">
    <property type="entry name" value="DOCKER"/>
    <property type="match status" value="1"/>
</dbReference>
<reference evidence="5" key="1">
    <citation type="submission" date="2023-03" db="EMBL/GenBank/DDBJ databases">
        <authorList>
            <person name="Steffen K."/>
            <person name="Cardenas P."/>
        </authorList>
    </citation>
    <scope>NUCLEOTIDE SEQUENCE</scope>
</reference>
<evidence type="ECO:0000256" key="3">
    <source>
        <dbReference type="SAM" id="MobiDB-lite"/>
    </source>
</evidence>